<organism evidence="2 3">
    <name type="scientific">Mycobacterium europaeum</name>
    <dbReference type="NCBI Taxonomy" id="761804"/>
    <lineage>
        <taxon>Bacteria</taxon>
        <taxon>Bacillati</taxon>
        <taxon>Actinomycetota</taxon>
        <taxon>Actinomycetes</taxon>
        <taxon>Mycobacteriales</taxon>
        <taxon>Mycobacteriaceae</taxon>
        <taxon>Mycobacterium</taxon>
        <taxon>Mycobacterium simiae complex</taxon>
    </lineage>
</organism>
<evidence type="ECO:0000313" key="2">
    <source>
        <dbReference type="EMBL" id="CQD18312.1"/>
    </source>
</evidence>
<feature type="transmembrane region" description="Helical" evidence="1">
    <location>
        <begin position="288"/>
        <end position="306"/>
    </location>
</feature>
<feature type="transmembrane region" description="Helical" evidence="1">
    <location>
        <begin position="72"/>
        <end position="94"/>
    </location>
</feature>
<evidence type="ECO:0000313" key="3">
    <source>
        <dbReference type="Proteomes" id="UP000199601"/>
    </source>
</evidence>
<dbReference type="Pfam" id="PF17198">
    <property type="entry name" value="AveC_like"/>
    <property type="match status" value="1"/>
</dbReference>
<keyword evidence="3" id="KW-1185">Reference proteome</keyword>
<dbReference type="AlphaFoldDB" id="A0A0U1DNM3"/>
<feature type="transmembrane region" description="Helical" evidence="1">
    <location>
        <begin position="29"/>
        <end position="52"/>
    </location>
</feature>
<accession>A0A0U1DNM3</accession>
<name>A0A0U1DNM3_9MYCO</name>
<keyword evidence="1" id="KW-0812">Transmembrane</keyword>
<proteinExistence type="predicted"/>
<feature type="transmembrane region" description="Helical" evidence="1">
    <location>
        <begin position="241"/>
        <end position="262"/>
    </location>
</feature>
<feature type="transmembrane region" description="Helical" evidence="1">
    <location>
        <begin position="160"/>
        <end position="181"/>
    </location>
</feature>
<feature type="transmembrane region" description="Helical" evidence="1">
    <location>
        <begin position="202"/>
        <end position="221"/>
    </location>
</feature>
<feature type="transmembrane region" description="Helical" evidence="1">
    <location>
        <begin position="101"/>
        <end position="118"/>
    </location>
</feature>
<dbReference type="EMBL" id="CTEC01000002">
    <property type="protein sequence ID" value="CQD18312.1"/>
    <property type="molecule type" value="Genomic_DNA"/>
</dbReference>
<dbReference type="Proteomes" id="UP000199601">
    <property type="component" value="Unassembled WGS sequence"/>
</dbReference>
<keyword evidence="1" id="KW-0472">Membrane</keyword>
<dbReference type="InterPro" id="IPR033459">
    <property type="entry name" value="AveC-like"/>
</dbReference>
<evidence type="ECO:0000256" key="1">
    <source>
        <dbReference type="SAM" id="Phobius"/>
    </source>
</evidence>
<protein>
    <submittedName>
        <fullName evidence="2">Postpolyketide modification protein</fullName>
    </submittedName>
</protein>
<gene>
    <name evidence="2" type="ORF">BN000_04137</name>
</gene>
<sequence length="349" mass="38359">MTDRKSPGVVDRVEPTVAQPARVKTIRPVLFWSSMGAICVVFAAYVYTAWIVSGDATPVEPDPDPIPAGTRLAIAAFQIACPILAVAAIGYVVWKSLRERQLCVEAAVVIGSAIAWWHDPLINWLQPVLFYNAGLVNFGNWTENIPGWLSPDGRLMAEPVLVIGMIYIWMPLAMGVVGRWAMGRARRRWPTLGPVRTFCCGWLAVFAIEFPMEIFAVRHGVVAYPASIPGMTMWAGTIHQLPLYGPILWSLVLTSSGGLMFFRNKQGRIRVEGGVDTLRWAGPRMKSVLRVLAVTGFLHVVAIGVYDAPISLTALYAGPTDTYPTYLRTQFCGPGTPRACPDGTRFNDR</sequence>
<keyword evidence="1" id="KW-1133">Transmembrane helix</keyword>
<reference evidence="3" key="1">
    <citation type="submission" date="2015-03" db="EMBL/GenBank/DDBJ databases">
        <authorList>
            <person name="Urmite Genomes"/>
        </authorList>
    </citation>
    <scope>NUCLEOTIDE SEQUENCE [LARGE SCALE GENOMIC DNA]</scope>
    <source>
        <strain evidence="3">CSUR P1344</strain>
    </source>
</reference>